<gene>
    <name evidence="1" type="ORF">FGO68_gene12311</name>
</gene>
<comment type="caution">
    <text evidence="1">The sequence shown here is derived from an EMBL/GenBank/DDBJ whole genome shotgun (WGS) entry which is preliminary data.</text>
</comment>
<reference evidence="1" key="1">
    <citation type="submission" date="2019-06" db="EMBL/GenBank/DDBJ databases">
        <authorList>
            <person name="Zheng W."/>
        </authorList>
    </citation>
    <scope>NUCLEOTIDE SEQUENCE</scope>
    <source>
        <strain evidence="1">QDHG01</strain>
    </source>
</reference>
<keyword evidence="2" id="KW-1185">Reference proteome</keyword>
<sequence length="546" mass="64298">MRKKYDDVIRERLLKSAQHKKEVIIKRKEKEVNVQKFKLTDADEARVAKYMPNADYILLGMTKEEIYEDKEFAVDVFTEYRDHVPDTNVMLFLGEDVFPDFFKKTRTKEQQKQCDLEENKLLTHLKQENRSLTLKVAAAEKDLKGHIERTQFNPLHQAEQKKLSKNRQKRIKGIENKIGNLYETVPELEGLIQEYNKVFDYFNNRVSQEQMQKRVDTLNELIMYEEMQKDALTKQIEKNNHLLYIDQHKLEKGVNLGQMVLIEQQLEFDLENVIDKNIYLSKKLQQIILINQRKQNTLALQRLRFDSIERISDLTTPIERHIIDKGWQRFQVVWTMRVEPIEKLRQFLIHIIQEAFPYEMDVQRRKHRLNQITLRVESQRKLIKALTDRVRWDSFTGLRAVSFDLVMHYYLTAIHAEDNDDPEMLPRLPEGMTYQTKGETFVPVSMVEFKDLVTIDGETKGDQTLVNKAQLVYIPKSHLSRVKVAEQLLVLTFVLFVSSYLLPLRTFNSTSVLDSKCLEVVCSSSLVINGDNLITGVLQKNQFIST</sequence>
<accession>A0A8J8SXD9</accession>
<evidence type="ECO:0000313" key="1">
    <source>
        <dbReference type="EMBL" id="TNV73788.1"/>
    </source>
</evidence>
<proteinExistence type="predicted"/>
<dbReference type="AlphaFoldDB" id="A0A8J8SXD9"/>
<evidence type="ECO:0000313" key="2">
    <source>
        <dbReference type="Proteomes" id="UP000785679"/>
    </source>
</evidence>
<dbReference type="Proteomes" id="UP000785679">
    <property type="component" value="Unassembled WGS sequence"/>
</dbReference>
<dbReference type="EMBL" id="RRYP01018091">
    <property type="protein sequence ID" value="TNV73788.1"/>
    <property type="molecule type" value="Genomic_DNA"/>
</dbReference>
<organism evidence="1 2">
    <name type="scientific">Halteria grandinella</name>
    <dbReference type="NCBI Taxonomy" id="5974"/>
    <lineage>
        <taxon>Eukaryota</taxon>
        <taxon>Sar</taxon>
        <taxon>Alveolata</taxon>
        <taxon>Ciliophora</taxon>
        <taxon>Intramacronucleata</taxon>
        <taxon>Spirotrichea</taxon>
        <taxon>Stichotrichia</taxon>
        <taxon>Sporadotrichida</taxon>
        <taxon>Halteriidae</taxon>
        <taxon>Halteria</taxon>
    </lineage>
</organism>
<protein>
    <submittedName>
        <fullName evidence="1">Uncharacterized protein</fullName>
    </submittedName>
</protein>
<name>A0A8J8SXD9_HALGN</name>